<evidence type="ECO:0000313" key="4">
    <source>
        <dbReference type="WBParaSite" id="PDA_v2.g9377.t1"/>
    </source>
</evidence>
<proteinExistence type="predicted"/>
<dbReference type="PANTHER" id="PTHR33488">
    <property type="entry name" value="ZGC:162509"/>
    <property type="match status" value="1"/>
</dbReference>
<feature type="region of interest" description="Disordered" evidence="2">
    <location>
        <begin position="1"/>
        <end position="39"/>
    </location>
</feature>
<evidence type="ECO:0000256" key="2">
    <source>
        <dbReference type="SAM" id="MobiDB-lite"/>
    </source>
</evidence>
<protein>
    <submittedName>
        <fullName evidence="4">Uncharacterized protein</fullName>
    </submittedName>
</protein>
<organism evidence="3 4">
    <name type="scientific">Panagrolaimus davidi</name>
    <dbReference type="NCBI Taxonomy" id="227884"/>
    <lineage>
        <taxon>Eukaryota</taxon>
        <taxon>Metazoa</taxon>
        <taxon>Ecdysozoa</taxon>
        <taxon>Nematoda</taxon>
        <taxon>Chromadorea</taxon>
        <taxon>Rhabditida</taxon>
        <taxon>Tylenchina</taxon>
        <taxon>Panagrolaimomorpha</taxon>
        <taxon>Panagrolaimoidea</taxon>
        <taxon>Panagrolaimidae</taxon>
        <taxon>Panagrolaimus</taxon>
    </lineage>
</organism>
<name>A0A914QYH3_9BILA</name>
<feature type="coiled-coil region" evidence="1">
    <location>
        <begin position="228"/>
        <end position="269"/>
    </location>
</feature>
<dbReference type="Proteomes" id="UP000887578">
    <property type="component" value="Unplaced"/>
</dbReference>
<feature type="compositionally biased region" description="Basic and acidic residues" evidence="2">
    <location>
        <begin position="10"/>
        <end position="34"/>
    </location>
</feature>
<dbReference type="PANTHER" id="PTHR33488:SF2">
    <property type="entry name" value="EARLY ENDOSOME ANTIGEN 1-LIKE"/>
    <property type="match status" value="1"/>
</dbReference>
<keyword evidence="3" id="KW-1185">Reference proteome</keyword>
<evidence type="ECO:0000256" key="1">
    <source>
        <dbReference type="SAM" id="Coils"/>
    </source>
</evidence>
<accession>A0A914QYH3</accession>
<sequence length="438" mass="49484">MNSANIAQVKENEKRKTVLSMEQKDRDQETKELANEAAKAAANRDKAKEIYHEQIQSNKAIFSVLATTAAEGVRDYVNGVGTKEALNLASKALGENGLAQIFAKEKESSPDISTKELALLQTLDIGSVASLKTPEAIASKIVYLKEFEKNTFSTPEGVSIKRKVTEFREKLESHGTDENLDSSLQGIKDSISGSINVYLKSLQERQMQQSKTKEAELSLHQQIFKSDAEKTQASQRVYEKEIENAEKIRKELSEKKDKLREIIIELQNITVSTDDLTGCIKFIEKVLGHLGQIEENWGNLVKFFDQIHTQIEHKLHKHVEEFGQHVEINYSQEFMLESAIKATAFIIQVLNCAEIYNATSQKLIMPVIRGINNQLNLTPEKAKVKQSEAHVKLNEAERNLEMLIESKKQGFNDRVSEQIKEFITKIQKAVQQSRNIGN</sequence>
<evidence type="ECO:0000313" key="3">
    <source>
        <dbReference type="Proteomes" id="UP000887578"/>
    </source>
</evidence>
<reference evidence="4" key="1">
    <citation type="submission" date="2022-11" db="UniProtKB">
        <authorList>
            <consortium name="WormBaseParasite"/>
        </authorList>
    </citation>
    <scope>IDENTIFICATION</scope>
</reference>
<dbReference type="AlphaFoldDB" id="A0A914QYH3"/>
<dbReference type="WBParaSite" id="PDA_v2.g9377.t1">
    <property type="protein sequence ID" value="PDA_v2.g9377.t1"/>
    <property type="gene ID" value="PDA_v2.g9377"/>
</dbReference>
<keyword evidence="1" id="KW-0175">Coiled coil</keyword>